<dbReference type="InterPro" id="IPR001736">
    <property type="entry name" value="PLipase_D/transphosphatidylase"/>
</dbReference>
<dbReference type="AlphaFoldDB" id="A0A0F7KT10"/>
<protein>
    <recommendedName>
        <fullName evidence="3">Phospholipase D</fullName>
    </recommendedName>
    <alternativeName>
        <fullName evidence="5">Choline phosphatase</fullName>
    </alternativeName>
</protein>
<feature type="domain" description="PLD phosphodiesterase" evidence="7">
    <location>
        <begin position="392"/>
        <end position="419"/>
    </location>
</feature>
<dbReference type="Pfam" id="PF13091">
    <property type="entry name" value="PLDc_2"/>
    <property type="match status" value="2"/>
</dbReference>
<dbReference type="Gene3D" id="3.30.870.10">
    <property type="entry name" value="Endonuclease Chain A"/>
    <property type="match status" value="2"/>
</dbReference>
<keyword evidence="4" id="KW-0964">Secreted</keyword>
<evidence type="ECO:0000256" key="2">
    <source>
        <dbReference type="ARBA" id="ARBA00004613"/>
    </source>
</evidence>
<dbReference type="PROSITE" id="PS50035">
    <property type="entry name" value="PLD"/>
    <property type="match status" value="2"/>
</dbReference>
<feature type="compositionally biased region" description="Basic residues" evidence="6">
    <location>
        <begin position="377"/>
        <end position="386"/>
    </location>
</feature>
<evidence type="ECO:0000313" key="8">
    <source>
        <dbReference type="EMBL" id="AKH42734.1"/>
    </source>
</evidence>
<feature type="region of interest" description="Disordered" evidence="6">
    <location>
        <begin position="369"/>
        <end position="391"/>
    </location>
</feature>
<reference evidence="8" key="1">
    <citation type="submission" date="2015-05" db="EMBL/GenBank/DDBJ databases">
        <title>The complete genome of Altererythrobacter atlanticus strain 26DY36.</title>
        <authorList>
            <person name="Wu Y.-H."/>
            <person name="Cheng H."/>
            <person name="Wu X.-W."/>
        </authorList>
    </citation>
    <scope>NUCLEOTIDE SEQUENCE [LARGE SCALE GENOMIC DNA]</scope>
    <source>
        <strain evidence="8">26DY36</strain>
    </source>
</reference>
<dbReference type="SMART" id="SM00155">
    <property type="entry name" value="PLDc"/>
    <property type="match status" value="2"/>
</dbReference>
<dbReference type="EMBL" id="CP011452">
    <property type="protein sequence ID" value="AKH42734.1"/>
    <property type="molecule type" value="Genomic_DNA"/>
</dbReference>
<dbReference type="Proteomes" id="UP000034392">
    <property type="component" value="Chromosome"/>
</dbReference>
<dbReference type="GO" id="GO:0005576">
    <property type="term" value="C:extracellular region"/>
    <property type="evidence" value="ECO:0007669"/>
    <property type="project" value="UniProtKB-SubCell"/>
</dbReference>
<proteinExistence type="predicted"/>
<evidence type="ECO:0000256" key="4">
    <source>
        <dbReference type="ARBA" id="ARBA00022525"/>
    </source>
</evidence>
<gene>
    <name evidence="8" type="primary">cls_2</name>
    <name evidence="8" type="ORF">WYH_01698</name>
</gene>
<keyword evidence="8" id="KW-0808">Transferase</keyword>
<sequence>MRDRHPPFMIQRAASHAFGNTALSAIGLSVAKHAVGHPGLTGVALVEDGIDAFAIRSRLIAAAERSIDLQYYIWRDDLTGNLLLEDLRRAAARGVRVRLLVDDNGIPGLDRKLRWLASDRNFEIRIFNPFRNRHFKPLDFLLDFHRVNRRMHSKSFTVDNQITCVGGRNVGDEYFANREQGIFADVDALCVGAVVQEVSECFDAFWNFPAAIEIDCIVKEDPKQYAASGATDFTRSVSGPSATDYLSRAAGSVLLERARAGRIEFEWVPVELVSDRPAKVLGQSRQGDLMASVLRGLIGQPERELLVVSGYFVPTSSGARAFAQMARNGVDVRVLTNSFASTDVAMVHAGYAKHRHFLVKSGVRLYEMPAPGDRPKTTRKSLRRPSPRNTNENATLHAKMFAVDGRRVFVGSFNFDPRSFALNTELGIVIQSENLAAQMHHAFDTMIASGSYKIVVDDKGRLNWMDMRDDVRQCELAEPGTTWWSRVLTRLLSKTPIDWLL</sequence>
<evidence type="ECO:0000256" key="1">
    <source>
        <dbReference type="ARBA" id="ARBA00003145"/>
    </source>
</evidence>
<evidence type="ECO:0000256" key="3">
    <source>
        <dbReference type="ARBA" id="ARBA00018392"/>
    </source>
</evidence>
<keyword evidence="9" id="KW-1185">Reference proteome</keyword>
<evidence type="ECO:0000256" key="5">
    <source>
        <dbReference type="ARBA" id="ARBA00029594"/>
    </source>
</evidence>
<comment type="subcellular location">
    <subcellularLocation>
        <location evidence="2">Secreted</location>
    </subcellularLocation>
</comment>
<comment type="function">
    <text evidence="1">Could be a virulence factor.</text>
</comment>
<evidence type="ECO:0000313" key="9">
    <source>
        <dbReference type="Proteomes" id="UP000034392"/>
    </source>
</evidence>
<dbReference type="PANTHER" id="PTHR21248:SF12">
    <property type="entry name" value="CARDIOLIPIN SYNTHASE C"/>
    <property type="match status" value="1"/>
</dbReference>
<dbReference type="STRING" id="1267766.WYH_01698"/>
<name>A0A0F7KT10_9SPHN</name>
<dbReference type="KEGG" id="aay:WYH_01698"/>
<dbReference type="PATRIC" id="fig|1267766.3.peg.1712"/>
<evidence type="ECO:0000256" key="6">
    <source>
        <dbReference type="SAM" id="MobiDB-lite"/>
    </source>
</evidence>
<dbReference type="GO" id="GO:0030572">
    <property type="term" value="F:phosphatidyltransferase activity"/>
    <property type="evidence" value="ECO:0007669"/>
    <property type="project" value="UniProtKB-ARBA"/>
</dbReference>
<evidence type="ECO:0000259" key="7">
    <source>
        <dbReference type="PROSITE" id="PS50035"/>
    </source>
</evidence>
<dbReference type="GO" id="GO:0032049">
    <property type="term" value="P:cardiolipin biosynthetic process"/>
    <property type="evidence" value="ECO:0007669"/>
    <property type="project" value="UniProtKB-ARBA"/>
</dbReference>
<organism evidence="8 9">
    <name type="scientific">Croceibacterium atlanticum</name>
    <dbReference type="NCBI Taxonomy" id="1267766"/>
    <lineage>
        <taxon>Bacteria</taxon>
        <taxon>Pseudomonadati</taxon>
        <taxon>Pseudomonadota</taxon>
        <taxon>Alphaproteobacteria</taxon>
        <taxon>Sphingomonadales</taxon>
        <taxon>Erythrobacteraceae</taxon>
        <taxon>Croceibacterium</taxon>
    </lineage>
</organism>
<dbReference type="CDD" id="cd09113">
    <property type="entry name" value="PLDc_ymdC_like_2"/>
    <property type="match status" value="1"/>
</dbReference>
<dbReference type="PANTHER" id="PTHR21248">
    <property type="entry name" value="CARDIOLIPIN SYNTHASE"/>
    <property type="match status" value="1"/>
</dbReference>
<dbReference type="InterPro" id="IPR025202">
    <property type="entry name" value="PLD-like_dom"/>
</dbReference>
<dbReference type="OrthoDB" id="9814092at2"/>
<dbReference type="CDD" id="cd09111">
    <property type="entry name" value="PLDc_ymdC_like_1"/>
    <property type="match status" value="1"/>
</dbReference>
<dbReference type="SUPFAM" id="SSF56024">
    <property type="entry name" value="Phospholipase D/nuclease"/>
    <property type="match status" value="2"/>
</dbReference>
<accession>A0A0F7KT10</accession>
<feature type="domain" description="PLD phosphodiesterase" evidence="7">
    <location>
        <begin position="147"/>
        <end position="174"/>
    </location>
</feature>